<accession>Q6IKN7</accession>
<dbReference type="EMBL" id="BK002329">
    <property type="protein sequence ID" value="DAA03835.1"/>
    <property type="molecule type" value="Genomic_DNA"/>
</dbReference>
<dbReference type="AlphaFoldDB" id="Q6IKN7"/>
<proteinExistence type="predicted"/>
<evidence type="ECO:0000313" key="1">
    <source>
        <dbReference type="EMBL" id="DAA03835.1"/>
    </source>
</evidence>
<gene>
    <name evidence="1" type="ORF">HDC12018</name>
</gene>
<name>Q6IKN7_DROME</name>
<organism evidence="1">
    <name type="scientific">Drosophila melanogaster</name>
    <name type="common">Fruit fly</name>
    <dbReference type="NCBI Taxonomy" id="7227"/>
    <lineage>
        <taxon>Eukaryota</taxon>
        <taxon>Metazoa</taxon>
        <taxon>Ecdysozoa</taxon>
        <taxon>Arthropoda</taxon>
        <taxon>Hexapoda</taxon>
        <taxon>Insecta</taxon>
        <taxon>Pterygota</taxon>
        <taxon>Neoptera</taxon>
        <taxon>Endopterygota</taxon>
        <taxon>Diptera</taxon>
        <taxon>Brachycera</taxon>
        <taxon>Muscomorpha</taxon>
        <taxon>Ephydroidea</taxon>
        <taxon>Drosophilidae</taxon>
        <taxon>Drosophila</taxon>
        <taxon>Sophophora</taxon>
    </lineage>
</organism>
<sequence>MGGPYQQQLQEVRLNVSPGPDKALSLCEDYELLLFGPSEQSRLLVAISITDQAGTEINLMLRHQHFLIIRPLLLSPASKQDGQTTRNQQAAASNNNANSLRGAQVGSICFMLKERCKTKEIFSPSVFLASSTRHWLLHMTSLAVGT</sequence>
<protein>
    <submittedName>
        <fullName evidence="1">HDC12018</fullName>
    </submittedName>
</protein>
<reference evidence="1" key="1">
    <citation type="journal article" date="2003" name="Genome Biol.">
        <title>An integrated gene annotation and transcriptional profiling approach towards the full gene content of the Drosophila genome.</title>
        <authorList>
            <person name="Hild M."/>
            <person name="Beckmann B."/>
            <person name="Haas S.A."/>
            <person name="Koch B."/>
            <person name="Solovyev V."/>
            <person name="Busold C."/>
            <person name="Fellenberg K."/>
            <person name="Boutros M."/>
            <person name="Vingron M."/>
            <person name="Sauer F."/>
            <person name="Hoheisel J.D."/>
            <person name="Paro R."/>
        </authorList>
    </citation>
    <scope>NUCLEOTIDE SEQUENCE</scope>
</reference>